<keyword evidence="3" id="KW-1185">Reference proteome</keyword>
<organism evidence="2 3">
    <name type="scientific">Neofusicoccum ribis</name>
    <dbReference type="NCBI Taxonomy" id="45134"/>
    <lineage>
        <taxon>Eukaryota</taxon>
        <taxon>Fungi</taxon>
        <taxon>Dikarya</taxon>
        <taxon>Ascomycota</taxon>
        <taxon>Pezizomycotina</taxon>
        <taxon>Dothideomycetes</taxon>
        <taxon>Dothideomycetes incertae sedis</taxon>
        <taxon>Botryosphaeriales</taxon>
        <taxon>Botryosphaeriaceae</taxon>
        <taxon>Neofusicoccum</taxon>
    </lineage>
</organism>
<dbReference type="InterPro" id="IPR001509">
    <property type="entry name" value="Epimerase_deHydtase"/>
</dbReference>
<feature type="domain" description="NAD-dependent epimerase/dehydratase" evidence="1">
    <location>
        <begin position="4"/>
        <end position="229"/>
    </location>
</feature>
<protein>
    <recommendedName>
        <fullName evidence="1">NAD-dependent epimerase/dehydratase domain-containing protein</fullName>
    </recommendedName>
</protein>
<comment type="caution">
    <text evidence="2">The sequence shown here is derived from an EMBL/GenBank/DDBJ whole genome shotgun (WGS) entry which is preliminary data.</text>
</comment>
<evidence type="ECO:0000313" key="3">
    <source>
        <dbReference type="Proteomes" id="UP001521116"/>
    </source>
</evidence>
<dbReference type="InterPro" id="IPR051783">
    <property type="entry name" value="NAD(P)-dependent_oxidoreduct"/>
</dbReference>
<dbReference type="PANTHER" id="PTHR48079:SF3">
    <property type="entry name" value="NAD-DEPENDENT EPIMERASE_DEHYDRATASE DOMAIN-CONTAINING PROTEIN"/>
    <property type="match status" value="1"/>
</dbReference>
<sequence>MSKILVTGPYGYIGHHVCLALIRNGYFVYGLCPKDEKQTDLLRSEIIPVPGSIKDSDHYSDLILHAHIDVVVDTASSTESDSTALLAQLKKVGAQRIKNAQDLGRRPAKLGFVHLSCAMVHGSSPGVVNDLDPVGVPQAPAQPAEVMAWRPDFEQQILASSDVLDVIILRPTLVYGGAAPLWSDFLLPIFSALCNRSPAVEFPCGGDTIISLVHVSDVAEAVRLAIDKLQLLVKADVHPIFDLVSSHESAALILTGCARALGCGDKKLNFNQPDDPGTLAHALNTSTNTDSTRAMNLLGWQPKRVGMARATPSYARAWSAWASPAISEDLEAQAAQEAQADR</sequence>
<evidence type="ECO:0000313" key="2">
    <source>
        <dbReference type="EMBL" id="KAL1630961.1"/>
    </source>
</evidence>
<proteinExistence type="predicted"/>
<dbReference type="Pfam" id="PF01370">
    <property type="entry name" value="Epimerase"/>
    <property type="match status" value="1"/>
</dbReference>
<evidence type="ECO:0000259" key="1">
    <source>
        <dbReference type="Pfam" id="PF01370"/>
    </source>
</evidence>
<dbReference type="Gene3D" id="3.40.50.720">
    <property type="entry name" value="NAD(P)-binding Rossmann-like Domain"/>
    <property type="match status" value="1"/>
</dbReference>
<gene>
    <name evidence="2" type="ORF">SLS56_004635</name>
</gene>
<reference evidence="2 3" key="1">
    <citation type="submission" date="2024-02" db="EMBL/GenBank/DDBJ databases">
        <title>De novo assembly and annotation of 12 fungi associated with fruit tree decline syndrome in Ontario, Canada.</title>
        <authorList>
            <person name="Sulman M."/>
            <person name="Ellouze W."/>
            <person name="Ilyukhin E."/>
        </authorList>
    </citation>
    <scope>NUCLEOTIDE SEQUENCE [LARGE SCALE GENOMIC DNA]</scope>
    <source>
        <strain evidence="2 3">M1-105</strain>
    </source>
</reference>
<dbReference type="EMBL" id="JAJVDC020000043">
    <property type="protein sequence ID" value="KAL1630961.1"/>
    <property type="molecule type" value="Genomic_DNA"/>
</dbReference>
<name>A0ABR3SVL0_9PEZI</name>
<dbReference type="Proteomes" id="UP001521116">
    <property type="component" value="Unassembled WGS sequence"/>
</dbReference>
<dbReference type="SUPFAM" id="SSF51735">
    <property type="entry name" value="NAD(P)-binding Rossmann-fold domains"/>
    <property type="match status" value="1"/>
</dbReference>
<dbReference type="InterPro" id="IPR036291">
    <property type="entry name" value="NAD(P)-bd_dom_sf"/>
</dbReference>
<accession>A0ABR3SVL0</accession>
<dbReference type="PANTHER" id="PTHR48079">
    <property type="entry name" value="PROTEIN YEEZ"/>
    <property type="match status" value="1"/>
</dbReference>